<organism evidence="1">
    <name type="scientific">marine sediment metagenome</name>
    <dbReference type="NCBI Taxonomy" id="412755"/>
    <lineage>
        <taxon>unclassified sequences</taxon>
        <taxon>metagenomes</taxon>
        <taxon>ecological metagenomes</taxon>
    </lineage>
</organism>
<proteinExistence type="predicted"/>
<reference evidence="1" key="1">
    <citation type="journal article" date="2015" name="Nature">
        <title>Complex archaea that bridge the gap between prokaryotes and eukaryotes.</title>
        <authorList>
            <person name="Spang A."/>
            <person name="Saw J.H."/>
            <person name="Jorgensen S.L."/>
            <person name="Zaremba-Niedzwiedzka K."/>
            <person name="Martijn J."/>
            <person name="Lind A.E."/>
            <person name="van Eijk R."/>
            <person name="Schleper C."/>
            <person name="Guy L."/>
            <person name="Ettema T.J."/>
        </authorList>
    </citation>
    <scope>NUCLEOTIDE SEQUENCE</scope>
</reference>
<sequence length="79" mass="8879">MKSLMQQYPQQHFPRAVLIDFNELLIPMAQPSGVPLVGRKLAEAYSVGFAAEGMFHSWSQKVTILRAKGDNRENAEDAF</sequence>
<gene>
    <name evidence="1" type="ORF">LCGC14_0298320</name>
</gene>
<accession>A0A0F9U8A8</accession>
<name>A0A0F9U8A8_9ZZZZ</name>
<dbReference type="AlphaFoldDB" id="A0A0F9U8A8"/>
<protein>
    <submittedName>
        <fullName evidence="1">Uncharacterized protein</fullName>
    </submittedName>
</protein>
<comment type="caution">
    <text evidence="1">The sequence shown here is derived from an EMBL/GenBank/DDBJ whole genome shotgun (WGS) entry which is preliminary data.</text>
</comment>
<evidence type="ECO:0000313" key="1">
    <source>
        <dbReference type="EMBL" id="KKN83592.1"/>
    </source>
</evidence>
<dbReference type="EMBL" id="LAZR01000183">
    <property type="protein sequence ID" value="KKN83592.1"/>
    <property type="molecule type" value="Genomic_DNA"/>
</dbReference>